<evidence type="ECO:0000256" key="2">
    <source>
        <dbReference type="ARBA" id="ARBA00022737"/>
    </source>
</evidence>
<dbReference type="CDD" id="cd10747">
    <property type="entry name" value="DnaJ_C"/>
    <property type="match status" value="1"/>
</dbReference>
<dbReference type="GO" id="GO:0006457">
    <property type="term" value="P:protein folding"/>
    <property type="evidence" value="ECO:0007669"/>
    <property type="project" value="InterPro"/>
</dbReference>
<dbReference type="AlphaFoldDB" id="A0AA41SGC2"/>
<evidence type="ECO:0000313" key="7">
    <source>
        <dbReference type="Proteomes" id="UP001177140"/>
    </source>
</evidence>
<dbReference type="GO" id="GO:0008270">
    <property type="term" value="F:zinc ion binding"/>
    <property type="evidence" value="ECO:0007669"/>
    <property type="project" value="UniProtKB-KW"/>
</dbReference>
<dbReference type="InterPro" id="IPR044713">
    <property type="entry name" value="DNJA1/2-like"/>
</dbReference>
<dbReference type="EMBL" id="JAJJMA010154111">
    <property type="protein sequence ID" value="MCL7035189.1"/>
    <property type="molecule type" value="Genomic_DNA"/>
</dbReference>
<dbReference type="SUPFAM" id="SSF49493">
    <property type="entry name" value="HSP40/DnaJ peptide-binding domain"/>
    <property type="match status" value="2"/>
</dbReference>
<dbReference type="InterPro" id="IPR002939">
    <property type="entry name" value="DnaJ_C"/>
</dbReference>
<name>A0AA41SGC2_PAPNU</name>
<accession>A0AA41SGC2</accession>
<proteinExistence type="predicted"/>
<comment type="caution">
    <text evidence="6">The sequence shown here is derived from an EMBL/GenBank/DDBJ whole genome shotgun (WGS) entry which is preliminary data.</text>
</comment>
<dbReference type="Gene3D" id="2.60.260.20">
    <property type="entry name" value="Urease metallochaperone UreE, N-terminal domain"/>
    <property type="match status" value="2"/>
</dbReference>
<dbReference type="GO" id="GO:0051082">
    <property type="term" value="F:unfolded protein binding"/>
    <property type="evidence" value="ECO:0007669"/>
    <property type="project" value="InterPro"/>
</dbReference>
<dbReference type="PANTHER" id="PTHR43888">
    <property type="entry name" value="DNAJ-LIKE-2, ISOFORM A-RELATED"/>
    <property type="match status" value="1"/>
</dbReference>
<feature type="domain" description="Chaperone DnaJ C-terminal" evidence="5">
    <location>
        <begin position="49"/>
        <end position="228"/>
    </location>
</feature>
<reference evidence="6" key="1">
    <citation type="submission" date="2022-03" db="EMBL/GenBank/DDBJ databases">
        <title>A functionally conserved STORR gene fusion in Papaver species that diverged 16.8 million years ago.</title>
        <authorList>
            <person name="Catania T."/>
        </authorList>
    </citation>
    <scope>NUCLEOTIDE SEQUENCE</scope>
    <source>
        <strain evidence="6">S-191538</strain>
    </source>
</reference>
<evidence type="ECO:0000256" key="3">
    <source>
        <dbReference type="ARBA" id="ARBA00022771"/>
    </source>
</evidence>
<evidence type="ECO:0000256" key="1">
    <source>
        <dbReference type="ARBA" id="ARBA00022723"/>
    </source>
</evidence>
<dbReference type="SUPFAM" id="SSF57938">
    <property type="entry name" value="DnaJ/Hsp40 cysteine-rich domain"/>
    <property type="match status" value="1"/>
</dbReference>
<dbReference type="GO" id="GO:0030544">
    <property type="term" value="F:Hsp70 protein binding"/>
    <property type="evidence" value="ECO:0007669"/>
    <property type="project" value="InterPro"/>
</dbReference>
<evidence type="ECO:0000256" key="4">
    <source>
        <dbReference type="ARBA" id="ARBA00022833"/>
    </source>
</evidence>
<gene>
    <name evidence="6" type="ORF">MKW94_011551</name>
</gene>
<keyword evidence="3" id="KW-0863">Zinc-finger</keyword>
<dbReference type="InterPro" id="IPR036410">
    <property type="entry name" value="HSP_DnaJ_Cys-rich_dom_sf"/>
</dbReference>
<dbReference type="Gene3D" id="2.10.230.10">
    <property type="entry name" value="Heat shock protein DnaJ, cysteine-rich domain"/>
    <property type="match status" value="1"/>
</dbReference>
<keyword evidence="7" id="KW-1185">Reference proteome</keyword>
<keyword evidence="1" id="KW-0479">Metal-binding</keyword>
<keyword evidence="2" id="KW-0677">Repeat</keyword>
<evidence type="ECO:0000259" key="5">
    <source>
        <dbReference type="Pfam" id="PF01556"/>
    </source>
</evidence>
<keyword evidence="4" id="KW-0862">Zinc</keyword>
<dbReference type="Pfam" id="PF01556">
    <property type="entry name" value="DnaJ_C"/>
    <property type="match status" value="1"/>
</dbReference>
<protein>
    <recommendedName>
        <fullName evidence="5">Chaperone DnaJ C-terminal domain-containing protein</fullName>
    </recommendedName>
</protein>
<dbReference type="FunFam" id="2.60.260.20:FF:000003">
    <property type="entry name" value="DnaJ subfamily A member 2"/>
    <property type="match status" value="1"/>
</dbReference>
<dbReference type="Proteomes" id="UP001177140">
    <property type="component" value="Unassembled WGS sequence"/>
</dbReference>
<evidence type="ECO:0000313" key="6">
    <source>
        <dbReference type="EMBL" id="MCL7035189.1"/>
    </source>
</evidence>
<dbReference type="InterPro" id="IPR008971">
    <property type="entry name" value="HSP40/DnaJ_pept-bd"/>
</dbReference>
<organism evidence="6 7">
    <name type="scientific">Papaver nudicaule</name>
    <name type="common">Iceland poppy</name>
    <dbReference type="NCBI Taxonomy" id="74823"/>
    <lineage>
        <taxon>Eukaryota</taxon>
        <taxon>Viridiplantae</taxon>
        <taxon>Streptophyta</taxon>
        <taxon>Embryophyta</taxon>
        <taxon>Tracheophyta</taxon>
        <taxon>Spermatophyta</taxon>
        <taxon>Magnoliopsida</taxon>
        <taxon>Ranunculales</taxon>
        <taxon>Papaveraceae</taxon>
        <taxon>Papaveroideae</taxon>
        <taxon>Papaver</taxon>
    </lineage>
</organism>
<sequence length="292" mass="32521">MFNGSLPEGISGDSLQWHLEEESALFPKFVKDWEIFGCCGGKDSVHPVRLIVSLEDLYCGTTKKVSLSRNVICSNCTGKGVLKSGACSGCQGSGQPCDECRGTGETLSDKDRCCPGCKGEKVFQEKKIVEVHVEKGMKSGQTITFSQDIVFMVIQRDHRKFRRIDDDLFVKHSLSSTEARCGFQFALTHLDGRKLLIKTNPGDIIKLGSFKARPFMKGKLYIRFTMEFSASLTGEQCKTLEGVLPVSTSDMEFDKCEEVTLLDVSMEEEWRKAQAQCGEDNDRHGKIQCAQQ</sequence>